<dbReference type="InterPro" id="IPR001789">
    <property type="entry name" value="Sig_transdc_resp-reg_receiver"/>
</dbReference>
<dbReference type="CDD" id="cd17535">
    <property type="entry name" value="REC_NarL-like"/>
    <property type="match status" value="1"/>
</dbReference>
<dbReference type="InterPro" id="IPR039420">
    <property type="entry name" value="WalR-like"/>
</dbReference>
<dbReference type="PRINTS" id="PR00038">
    <property type="entry name" value="HTHLUXR"/>
</dbReference>
<dbReference type="SUPFAM" id="SSF46894">
    <property type="entry name" value="C-terminal effector domain of the bipartite response regulators"/>
    <property type="match status" value="1"/>
</dbReference>
<evidence type="ECO:0000313" key="8">
    <source>
        <dbReference type="Proteomes" id="UP000318509"/>
    </source>
</evidence>
<dbReference type="AlphaFoldDB" id="A0A537K5L6"/>
<dbReference type="PANTHER" id="PTHR43214">
    <property type="entry name" value="TWO-COMPONENT RESPONSE REGULATOR"/>
    <property type="match status" value="1"/>
</dbReference>
<comment type="caution">
    <text evidence="7">The sequence shown here is derived from an EMBL/GenBank/DDBJ whole genome shotgun (WGS) entry which is preliminary data.</text>
</comment>
<dbReference type="Gene3D" id="3.40.50.2300">
    <property type="match status" value="1"/>
</dbReference>
<dbReference type="CDD" id="cd06170">
    <property type="entry name" value="LuxR_C_like"/>
    <property type="match status" value="1"/>
</dbReference>
<comment type="caution">
    <text evidence="3">Lacks conserved residue(s) required for the propagation of feature annotation.</text>
</comment>
<dbReference type="PROSITE" id="PS00622">
    <property type="entry name" value="HTH_LUXR_1"/>
    <property type="match status" value="1"/>
</dbReference>
<evidence type="ECO:0000256" key="2">
    <source>
        <dbReference type="ARBA" id="ARBA00023125"/>
    </source>
</evidence>
<name>A0A537K5L6_9BACT</name>
<evidence type="ECO:0000313" key="7">
    <source>
        <dbReference type="EMBL" id="TMI91034.1"/>
    </source>
</evidence>
<evidence type="ECO:0000256" key="3">
    <source>
        <dbReference type="PROSITE-ProRule" id="PRU00169"/>
    </source>
</evidence>
<keyword evidence="1" id="KW-0597">Phosphoprotein</keyword>
<dbReference type="GO" id="GO:0003677">
    <property type="term" value="F:DNA binding"/>
    <property type="evidence" value="ECO:0007669"/>
    <property type="project" value="UniProtKB-KW"/>
</dbReference>
<organism evidence="7 8">
    <name type="scientific">Candidatus Segetimicrobium genomatis</name>
    <dbReference type="NCBI Taxonomy" id="2569760"/>
    <lineage>
        <taxon>Bacteria</taxon>
        <taxon>Bacillati</taxon>
        <taxon>Candidatus Sysuimicrobiota</taxon>
        <taxon>Candidatus Sysuimicrobiia</taxon>
        <taxon>Candidatus Sysuimicrobiales</taxon>
        <taxon>Candidatus Segetimicrobiaceae</taxon>
        <taxon>Candidatus Segetimicrobium</taxon>
    </lineage>
</organism>
<dbReference type="SMART" id="SM00421">
    <property type="entry name" value="HTH_LUXR"/>
    <property type="match status" value="1"/>
</dbReference>
<dbReference type="Proteomes" id="UP000318509">
    <property type="component" value="Unassembled WGS sequence"/>
</dbReference>
<gene>
    <name evidence="7" type="ORF">E6H00_04935</name>
</gene>
<protein>
    <submittedName>
        <fullName evidence="7">Response regulator transcription factor</fullName>
    </submittedName>
</protein>
<proteinExistence type="predicted"/>
<feature type="domain" description="Response regulatory" evidence="6">
    <location>
        <begin position="83"/>
        <end position="199"/>
    </location>
</feature>
<dbReference type="SMART" id="SM00448">
    <property type="entry name" value="REC"/>
    <property type="match status" value="1"/>
</dbReference>
<dbReference type="GO" id="GO:0000160">
    <property type="term" value="P:phosphorelay signal transduction system"/>
    <property type="evidence" value="ECO:0007669"/>
    <property type="project" value="InterPro"/>
</dbReference>
<dbReference type="InterPro" id="IPR058245">
    <property type="entry name" value="NreC/VraR/RcsB-like_REC"/>
</dbReference>
<dbReference type="EMBL" id="VBAK01000105">
    <property type="protein sequence ID" value="TMI91034.1"/>
    <property type="molecule type" value="Genomic_DNA"/>
</dbReference>
<dbReference type="PROSITE" id="PS50043">
    <property type="entry name" value="HTH_LUXR_2"/>
    <property type="match status" value="1"/>
</dbReference>
<dbReference type="PANTHER" id="PTHR43214:SF43">
    <property type="entry name" value="TWO-COMPONENT RESPONSE REGULATOR"/>
    <property type="match status" value="1"/>
</dbReference>
<keyword evidence="2" id="KW-0238">DNA-binding</keyword>
<evidence type="ECO:0000256" key="1">
    <source>
        <dbReference type="ARBA" id="ARBA00022553"/>
    </source>
</evidence>
<dbReference type="InterPro" id="IPR011006">
    <property type="entry name" value="CheY-like_superfamily"/>
</dbReference>
<dbReference type="Pfam" id="PF00196">
    <property type="entry name" value="GerE"/>
    <property type="match status" value="1"/>
</dbReference>
<feature type="domain" description="HTH luxR-type" evidence="5">
    <location>
        <begin position="227"/>
        <end position="292"/>
    </location>
</feature>
<evidence type="ECO:0000256" key="4">
    <source>
        <dbReference type="SAM" id="MobiDB-lite"/>
    </source>
</evidence>
<dbReference type="GO" id="GO:0006355">
    <property type="term" value="P:regulation of DNA-templated transcription"/>
    <property type="evidence" value="ECO:0007669"/>
    <property type="project" value="InterPro"/>
</dbReference>
<dbReference type="PROSITE" id="PS50110">
    <property type="entry name" value="RESPONSE_REGULATORY"/>
    <property type="match status" value="1"/>
</dbReference>
<reference evidence="7 8" key="1">
    <citation type="journal article" date="2019" name="Nat. Microbiol.">
        <title>Mediterranean grassland soil C-N compound turnover is dependent on rainfall and depth, and is mediated by genomically divergent microorganisms.</title>
        <authorList>
            <person name="Diamond S."/>
            <person name="Andeer P.F."/>
            <person name="Li Z."/>
            <person name="Crits-Christoph A."/>
            <person name="Burstein D."/>
            <person name="Anantharaman K."/>
            <person name="Lane K.R."/>
            <person name="Thomas B.C."/>
            <person name="Pan C."/>
            <person name="Northen T.R."/>
            <person name="Banfield J.F."/>
        </authorList>
    </citation>
    <scope>NUCLEOTIDE SEQUENCE [LARGE SCALE GENOMIC DNA]</scope>
    <source>
        <strain evidence="7">NP_3</strain>
    </source>
</reference>
<dbReference type="Pfam" id="PF00072">
    <property type="entry name" value="Response_reg"/>
    <property type="match status" value="1"/>
</dbReference>
<evidence type="ECO:0000259" key="6">
    <source>
        <dbReference type="PROSITE" id="PS50110"/>
    </source>
</evidence>
<sequence>MPRDPGRPVALRRQAAQAAQAGPGHSCVPRSSERVNAPLSGLTGDPARHHGTPAGPALPSLDRPAPDPAPAASRIPASGARAKVLVADAQPITVVGLESVLRSDPALELVGTCHTGRDALALCASTHPSVLITEVTLPDMSGIELCRTVKRSAPDVDVLMLTACDDDASIFGAVGAGVAGYVLKDITPDNLLQAIHAVRRGQALVHPGIARRMLNRLTHFSKDGNGGPVLGEHLTDREAEILAEVARGLPNREIAHKLFISESTVKSRLRSIFSKIEVRGRAQAAAFAIRGGYVR</sequence>
<accession>A0A537K5L6</accession>
<dbReference type="InterPro" id="IPR000792">
    <property type="entry name" value="Tscrpt_reg_LuxR_C"/>
</dbReference>
<dbReference type="InterPro" id="IPR016032">
    <property type="entry name" value="Sig_transdc_resp-reg_C-effctor"/>
</dbReference>
<feature type="region of interest" description="Disordered" evidence="4">
    <location>
        <begin position="1"/>
        <end position="74"/>
    </location>
</feature>
<dbReference type="SUPFAM" id="SSF52172">
    <property type="entry name" value="CheY-like"/>
    <property type="match status" value="1"/>
</dbReference>
<evidence type="ECO:0000259" key="5">
    <source>
        <dbReference type="PROSITE" id="PS50043"/>
    </source>
</evidence>